<evidence type="ECO:0000313" key="1">
    <source>
        <dbReference type="EMBL" id="CAK5121809.1"/>
    </source>
</evidence>
<accession>A0ACB1B868</accession>
<protein>
    <submittedName>
        <fullName evidence="1">Uncharacterized protein</fullName>
    </submittedName>
</protein>
<dbReference type="Proteomes" id="UP001497535">
    <property type="component" value="Unassembled WGS sequence"/>
</dbReference>
<organism evidence="1 2">
    <name type="scientific">Meloidogyne enterolobii</name>
    <name type="common">Root-knot nematode worm</name>
    <name type="synonym">Meloidogyne mayaguensis</name>
    <dbReference type="NCBI Taxonomy" id="390850"/>
    <lineage>
        <taxon>Eukaryota</taxon>
        <taxon>Metazoa</taxon>
        <taxon>Ecdysozoa</taxon>
        <taxon>Nematoda</taxon>
        <taxon>Chromadorea</taxon>
        <taxon>Rhabditida</taxon>
        <taxon>Tylenchina</taxon>
        <taxon>Tylenchomorpha</taxon>
        <taxon>Tylenchoidea</taxon>
        <taxon>Meloidogynidae</taxon>
        <taxon>Meloidogyninae</taxon>
        <taxon>Meloidogyne</taxon>
    </lineage>
</organism>
<reference evidence="1" key="1">
    <citation type="submission" date="2023-11" db="EMBL/GenBank/DDBJ databases">
        <authorList>
            <person name="Poullet M."/>
        </authorList>
    </citation>
    <scope>NUCLEOTIDE SEQUENCE</scope>
    <source>
        <strain evidence="1">E1834</strain>
    </source>
</reference>
<name>A0ACB1B868_MELEN</name>
<dbReference type="EMBL" id="CAVMJV010000185">
    <property type="protein sequence ID" value="CAK5121809.1"/>
    <property type="molecule type" value="Genomic_DNA"/>
</dbReference>
<evidence type="ECO:0000313" key="2">
    <source>
        <dbReference type="Proteomes" id="UP001497535"/>
    </source>
</evidence>
<comment type="caution">
    <text evidence="1">The sequence shown here is derived from an EMBL/GenBank/DDBJ whole genome shotgun (WGS) entry which is preliminary data.</text>
</comment>
<gene>
    <name evidence="1" type="ORF">MENTE1834_LOCUS47111</name>
</gene>
<sequence>MFANVACSQVSIFANVALISRIKANLKNPIPPRYSLKNPTPFLNTISSASKDFYSRRPTPIRKLLKFFIKNIGTLINPLFYLFSFLSFFLSNYLN</sequence>
<proteinExistence type="predicted"/>
<keyword evidence="2" id="KW-1185">Reference proteome</keyword>